<proteinExistence type="predicted"/>
<sequence length="55" mass="5950">MQRRGPADGARSGRPDTPAAACRPAVESTDSEYITPDATIRAAPRFRFFLRIASA</sequence>
<accession>A0A8J3IY34</accession>
<comment type="caution">
    <text evidence="2">The sequence shown here is derived from an EMBL/GenBank/DDBJ whole genome shotgun (WGS) entry which is preliminary data.</text>
</comment>
<evidence type="ECO:0000313" key="2">
    <source>
        <dbReference type="EMBL" id="GID10890.1"/>
    </source>
</evidence>
<gene>
    <name evidence="2" type="ORF">Aru02nite_17790</name>
</gene>
<dbReference type="EMBL" id="BOMB01000010">
    <property type="protein sequence ID" value="GID10890.1"/>
    <property type="molecule type" value="Genomic_DNA"/>
</dbReference>
<keyword evidence="3" id="KW-1185">Reference proteome</keyword>
<feature type="region of interest" description="Disordered" evidence="1">
    <location>
        <begin position="1"/>
        <end position="31"/>
    </location>
</feature>
<evidence type="ECO:0000256" key="1">
    <source>
        <dbReference type="SAM" id="MobiDB-lite"/>
    </source>
</evidence>
<reference evidence="2" key="1">
    <citation type="submission" date="2021-01" db="EMBL/GenBank/DDBJ databases">
        <title>Whole genome shotgun sequence of Actinocatenispora rupis NBRC 107355.</title>
        <authorList>
            <person name="Komaki H."/>
            <person name="Tamura T."/>
        </authorList>
    </citation>
    <scope>NUCLEOTIDE SEQUENCE</scope>
    <source>
        <strain evidence="2">NBRC 107355</strain>
    </source>
</reference>
<dbReference type="Proteomes" id="UP000612808">
    <property type="component" value="Unassembled WGS sequence"/>
</dbReference>
<organism evidence="2 3">
    <name type="scientific">Actinocatenispora rupis</name>
    <dbReference type="NCBI Taxonomy" id="519421"/>
    <lineage>
        <taxon>Bacteria</taxon>
        <taxon>Bacillati</taxon>
        <taxon>Actinomycetota</taxon>
        <taxon>Actinomycetes</taxon>
        <taxon>Micromonosporales</taxon>
        <taxon>Micromonosporaceae</taxon>
        <taxon>Actinocatenispora</taxon>
    </lineage>
</organism>
<evidence type="ECO:0000313" key="3">
    <source>
        <dbReference type="Proteomes" id="UP000612808"/>
    </source>
</evidence>
<dbReference type="AlphaFoldDB" id="A0A8J3IY34"/>
<name>A0A8J3IY34_9ACTN</name>
<protein>
    <submittedName>
        <fullName evidence="2">Uncharacterized protein</fullName>
    </submittedName>
</protein>